<dbReference type="GO" id="GO:0005576">
    <property type="term" value="C:extracellular region"/>
    <property type="evidence" value="ECO:0007669"/>
    <property type="project" value="UniProtKB-SubCell"/>
</dbReference>
<feature type="binding site" evidence="15">
    <location>
        <position position="134"/>
    </location>
    <ligand>
        <name>Ca(2+)</name>
        <dbReference type="ChEBI" id="CHEBI:29108"/>
        <label>1</label>
    </ligand>
</feature>
<sequence>MSCRRMGVGTPHSSHHLQLVHTPPQHEYTMRSTAVSLLAGLLLLLAVVCYCACAAAATAPRPLLVRPSASSSRSRSRNAIASTNSNMLSVYFHAESCPQLETTVRSTVDAALQQNARLTAGLLRIFFHDCFPQGCDASILLDNGERQLPPNAGLQQEALQLIEDIRAKVHAACGPTVSCADITVLATRDAVGLAGGPAIPDVPLGRLDSRAPASSNDVSTLPPPSATADDLIAAFAAKGLDATDLVALSAGAHTVGKARCSSFGDIAGPADDDITRCITNTCTAPGSAAQLRDLDFLTPAVFDNLYFVELTLRKNKGVMLPSDQALATDPRTSWLVQGFADNHWWFFDQFKASMVKMSQLQGNVAGEIRSSSCFKANSGAAAAVTAASA</sequence>
<comment type="subcellular location">
    <subcellularLocation>
        <location evidence="2 18">Secreted</location>
    </subcellularLocation>
</comment>
<feature type="binding site" evidence="15">
    <location>
        <position position="145"/>
    </location>
    <ligand>
        <name>Ca(2+)</name>
        <dbReference type="ChEBI" id="CHEBI:29108"/>
        <label>1</label>
    </ligand>
</feature>
<evidence type="ECO:0000256" key="9">
    <source>
        <dbReference type="ARBA" id="ARBA00023157"/>
    </source>
</evidence>
<accession>A0AAQ3UDG1</accession>
<keyword evidence="11" id="KW-0873">Pyrrolidone carboxylic acid</keyword>
<dbReference type="PRINTS" id="PR00461">
    <property type="entry name" value="PLPEROXIDASE"/>
</dbReference>
<proteinExistence type="inferred from homology"/>
<dbReference type="InterPro" id="IPR033905">
    <property type="entry name" value="Secretory_peroxidase"/>
</dbReference>
<dbReference type="Gene3D" id="1.10.520.10">
    <property type="match status" value="1"/>
</dbReference>
<keyword evidence="6 15" id="KW-0106">Calcium</keyword>
<comment type="catalytic activity">
    <reaction evidence="1 18">
        <text>2 a phenolic donor + H2O2 = 2 a phenolic radical donor + 2 H2O</text>
        <dbReference type="Rhea" id="RHEA:56136"/>
        <dbReference type="ChEBI" id="CHEBI:15377"/>
        <dbReference type="ChEBI" id="CHEBI:16240"/>
        <dbReference type="ChEBI" id="CHEBI:139520"/>
        <dbReference type="ChEBI" id="CHEBI:139521"/>
        <dbReference type="EC" id="1.11.1.7"/>
    </reaction>
</comment>
<dbReference type="CDD" id="cd00693">
    <property type="entry name" value="secretory_peroxidase"/>
    <property type="match status" value="1"/>
</dbReference>
<evidence type="ECO:0000256" key="13">
    <source>
        <dbReference type="PIRSR" id="PIRSR600823-1"/>
    </source>
</evidence>
<evidence type="ECO:0000256" key="10">
    <source>
        <dbReference type="ARBA" id="ARBA00023180"/>
    </source>
</evidence>
<dbReference type="GO" id="GO:0020037">
    <property type="term" value="F:heme binding"/>
    <property type="evidence" value="ECO:0007669"/>
    <property type="project" value="UniProtKB-UniRule"/>
</dbReference>
<evidence type="ECO:0000313" key="22">
    <source>
        <dbReference type="Proteomes" id="UP001341281"/>
    </source>
</evidence>
<feature type="disulfide bond" evidence="17">
    <location>
        <begin position="97"/>
        <end position="173"/>
    </location>
</feature>
<feature type="binding site" evidence="15">
    <location>
        <position position="254"/>
    </location>
    <ligand>
        <name>Ca(2+)</name>
        <dbReference type="ChEBI" id="CHEBI:29108"/>
        <label>2</label>
    </ligand>
</feature>
<feature type="domain" description="Plant heme peroxidase family profile" evidence="20">
    <location>
        <begin position="87"/>
        <end position="369"/>
    </location>
</feature>
<keyword evidence="9 17" id="KW-1015">Disulfide bond</keyword>
<evidence type="ECO:0000256" key="2">
    <source>
        <dbReference type="ARBA" id="ARBA00004613"/>
    </source>
</evidence>
<protein>
    <recommendedName>
        <fullName evidence="18">Peroxidase</fullName>
        <ecNumber evidence="18">1.11.1.7</ecNumber>
    </recommendedName>
</protein>
<keyword evidence="18" id="KW-0964">Secreted</keyword>
<dbReference type="InterPro" id="IPR002016">
    <property type="entry name" value="Haem_peroxidase"/>
</dbReference>
<dbReference type="SUPFAM" id="SSF48113">
    <property type="entry name" value="Heme-dependent peroxidases"/>
    <property type="match status" value="1"/>
</dbReference>
<evidence type="ECO:0000256" key="7">
    <source>
        <dbReference type="ARBA" id="ARBA00023002"/>
    </source>
</evidence>
<keyword evidence="4 18" id="KW-0349">Heme</keyword>
<keyword evidence="3 18" id="KW-0575">Peroxidase</keyword>
<dbReference type="GO" id="GO:0140825">
    <property type="term" value="F:lactoperoxidase activity"/>
    <property type="evidence" value="ECO:0007669"/>
    <property type="project" value="UniProtKB-EC"/>
</dbReference>
<comment type="cofactor">
    <cofactor evidence="15 18">
        <name>Ca(2+)</name>
        <dbReference type="ChEBI" id="CHEBI:29108"/>
    </cofactor>
    <text evidence="15 18">Binds 2 calcium ions per subunit.</text>
</comment>
<evidence type="ECO:0000256" key="16">
    <source>
        <dbReference type="PIRSR" id="PIRSR600823-4"/>
    </source>
</evidence>
<dbReference type="PRINTS" id="PR00458">
    <property type="entry name" value="PEROXIDASE"/>
</dbReference>
<keyword evidence="19" id="KW-0472">Membrane</keyword>
<keyword evidence="7 18" id="KW-0560">Oxidoreductase</keyword>
<feature type="disulfide bond" evidence="17">
    <location>
        <begin position="130"/>
        <end position="135"/>
    </location>
</feature>
<feature type="binding site" evidence="15">
    <location>
        <position position="295"/>
    </location>
    <ligand>
        <name>Ca(2+)</name>
        <dbReference type="ChEBI" id="CHEBI:29108"/>
        <label>2</label>
    </ligand>
</feature>
<keyword evidence="19" id="KW-1133">Transmembrane helix</keyword>
<keyword evidence="8 15" id="KW-0408">Iron</keyword>
<feature type="disulfide bond" evidence="17">
    <location>
        <begin position="179"/>
        <end position="373"/>
    </location>
</feature>
<evidence type="ECO:0000259" key="20">
    <source>
        <dbReference type="PROSITE" id="PS50873"/>
    </source>
</evidence>
<dbReference type="Proteomes" id="UP001341281">
    <property type="component" value="Chromosome 07"/>
</dbReference>
<feature type="site" description="Transition state stabilizer" evidence="16">
    <location>
        <position position="124"/>
    </location>
</feature>
<dbReference type="InterPro" id="IPR000823">
    <property type="entry name" value="Peroxidase_pln"/>
</dbReference>
<comment type="cofactor">
    <cofactor evidence="15 18">
        <name>heme b</name>
        <dbReference type="ChEBI" id="CHEBI:60344"/>
    </cofactor>
    <text evidence="15 18">Binds 1 heme b (iron(II)-protoporphyrin IX) group per subunit.</text>
</comment>
<dbReference type="AlphaFoldDB" id="A0AAQ3UDG1"/>
<feature type="binding site" evidence="15">
    <location>
        <position position="138"/>
    </location>
    <ligand>
        <name>Ca(2+)</name>
        <dbReference type="ChEBI" id="CHEBI:29108"/>
        <label>1</label>
    </ligand>
</feature>
<keyword evidence="19" id="KW-0812">Transmembrane</keyword>
<dbReference type="EC" id="1.11.1.7" evidence="18"/>
<evidence type="ECO:0000256" key="14">
    <source>
        <dbReference type="PIRSR" id="PIRSR600823-2"/>
    </source>
</evidence>
<dbReference type="InterPro" id="IPR019794">
    <property type="entry name" value="Peroxidases_AS"/>
</dbReference>
<evidence type="ECO:0000256" key="4">
    <source>
        <dbReference type="ARBA" id="ARBA00022617"/>
    </source>
</evidence>
<dbReference type="Pfam" id="PF00141">
    <property type="entry name" value="peroxidase"/>
    <property type="match status" value="1"/>
</dbReference>
<dbReference type="PROSITE" id="PS50873">
    <property type="entry name" value="PEROXIDASE_4"/>
    <property type="match status" value="1"/>
</dbReference>
<comment type="similarity">
    <text evidence="18">Belongs to the peroxidase family. Classical plant (class III) peroxidase subfamily.</text>
</comment>
<evidence type="ECO:0000256" key="8">
    <source>
        <dbReference type="ARBA" id="ARBA00023004"/>
    </source>
</evidence>
<dbReference type="FunFam" id="1.10.420.10:FF:000001">
    <property type="entry name" value="Peroxidase"/>
    <property type="match status" value="1"/>
</dbReference>
<dbReference type="GO" id="GO:0006979">
    <property type="term" value="P:response to oxidative stress"/>
    <property type="evidence" value="ECO:0007669"/>
    <property type="project" value="UniProtKB-UniRule"/>
</dbReference>
<keyword evidence="12 18" id="KW-0376">Hydrogen peroxide</keyword>
<keyword evidence="10" id="KW-0325">Glycoprotein</keyword>
<dbReference type="GO" id="GO:0046872">
    <property type="term" value="F:metal ion binding"/>
    <property type="evidence" value="ECO:0007669"/>
    <property type="project" value="UniProtKB-UniRule"/>
</dbReference>
<feature type="binding site" description="axial binding residue" evidence="15">
    <location>
        <position position="253"/>
    </location>
    <ligand>
        <name>heme b</name>
        <dbReference type="ChEBI" id="CHEBI:60344"/>
    </ligand>
    <ligandPart>
        <name>Fe</name>
        <dbReference type="ChEBI" id="CHEBI:18248"/>
    </ligandPart>
</feature>
<evidence type="ECO:0000256" key="5">
    <source>
        <dbReference type="ARBA" id="ARBA00022723"/>
    </source>
</evidence>
<evidence type="ECO:0000256" key="19">
    <source>
        <dbReference type="SAM" id="Phobius"/>
    </source>
</evidence>
<dbReference type="FunFam" id="1.10.520.10:FF:000009">
    <property type="entry name" value="Peroxidase"/>
    <property type="match status" value="1"/>
</dbReference>
<feature type="binding site" evidence="15">
    <location>
        <position position="298"/>
    </location>
    <ligand>
        <name>Ca(2+)</name>
        <dbReference type="ChEBI" id="CHEBI:29108"/>
        <label>2</label>
    </ligand>
</feature>
<evidence type="ECO:0000256" key="12">
    <source>
        <dbReference type="ARBA" id="ARBA00023324"/>
    </source>
</evidence>
<organism evidence="21 22">
    <name type="scientific">Paspalum notatum var. saurae</name>
    <dbReference type="NCBI Taxonomy" id="547442"/>
    <lineage>
        <taxon>Eukaryota</taxon>
        <taxon>Viridiplantae</taxon>
        <taxon>Streptophyta</taxon>
        <taxon>Embryophyta</taxon>
        <taxon>Tracheophyta</taxon>
        <taxon>Spermatophyta</taxon>
        <taxon>Magnoliopsida</taxon>
        <taxon>Liliopsida</taxon>
        <taxon>Poales</taxon>
        <taxon>Poaceae</taxon>
        <taxon>PACMAD clade</taxon>
        <taxon>Panicoideae</taxon>
        <taxon>Andropogonodae</taxon>
        <taxon>Paspaleae</taxon>
        <taxon>Paspalinae</taxon>
        <taxon>Paspalum</taxon>
    </lineage>
</organism>
<dbReference type="EMBL" id="CP144751">
    <property type="protein sequence ID" value="WVZ87797.1"/>
    <property type="molecule type" value="Genomic_DNA"/>
</dbReference>
<feature type="binding site" evidence="15">
    <location>
        <position position="303"/>
    </location>
    <ligand>
        <name>Ca(2+)</name>
        <dbReference type="ChEBI" id="CHEBI:29108"/>
        <label>2</label>
    </ligand>
</feature>
<dbReference type="PANTHER" id="PTHR31517:SF51">
    <property type="entry name" value="PEROXIDASE 55"/>
    <property type="match status" value="1"/>
</dbReference>
<gene>
    <name evidence="21" type="ORF">U9M48_034379</name>
</gene>
<evidence type="ECO:0000256" key="6">
    <source>
        <dbReference type="ARBA" id="ARBA00022837"/>
    </source>
</evidence>
<keyword evidence="22" id="KW-1185">Reference proteome</keyword>
<name>A0AAQ3UDG1_PASNO</name>
<feature type="binding site" evidence="15">
    <location>
        <position position="136"/>
    </location>
    <ligand>
        <name>Ca(2+)</name>
        <dbReference type="ChEBI" id="CHEBI:29108"/>
        <label>1</label>
    </ligand>
</feature>
<keyword evidence="5 15" id="KW-0479">Metal-binding</keyword>
<feature type="binding site" evidence="14">
    <location>
        <position position="222"/>
    </location>
    <ligand>
        <name>substrate</name>
    </ligand>
</feature>
<evidence type="ECO:0000256" key="11">
    <source>
        <dbReference type="ARBA" id="ARBA00023283"/>
    </source>
</evidence>
<feature type="transmembrane region" description="Helical" evidence="19">
    <location>
        <begin position="34"/>
        <end position="57"/>
    </location>
</feature>
<evidence type="ECO:0000256" key="1">
    <source>
        <dbReference type="ARBA" id="ARBA00000189"/>
    </source>
</evidence>
<dbReference type="PANTHER" id="PTHR31517">
    <property type="match status" value="1"/>
</dbReference>
<dbReference type="InterPro" id="IPR010255">
    <property type="entry name" value="Haem_peroxidase_sf"/>
</dbReference>
<comment type="function">
    <text evidence="18">Removal of H(2)O(2), oxidation of toxic reductants, biosynthesis and degradation of lignin, suberization, auxin catabolism, response to environmental stresses such as wounding, pathogen attack and oxidative stress.</text>
</comment>
<feature type="active site" description="Proton acceptor" evidence="13">
    <location>
        <position position="128"/>
    </location>
</feature>
<evidence type="ECO:0000256" key="17">
    <source>
        <dbReference type="PIRSR" id="PIRSR600823-5"/>
    </source>
</evidence>
<evidence type="ECO:0000256" key="15">
    <source>
        <dbReference type="PIRSR" id="PIRSR600823-3"/>
    </source>
</evidence>
<dbReference type="GO" id="GO:0042744">
    <property type="term" value="P:hydrogen peroxide catabolic process"/>
    <property type="evidence" value="ECO:0007669"/>
    <property type="project" value="UniProtKB-KW"/>
</dbReference>
<evidence type="ECO:0000256" key="3">
    <source>
        <dbReference type="ARBA" id="ARBA00022559"/>
    </source>
</evidence>
<feature type="disulfide bond" evidence="17">
    <location>
        <begin position="260"/>
        <end position="282"/>
    </location>
</feature>
<reference evidence="21 22" key="1">
    <citation type="submission" date="2024-02" db="EMBL/GenBank/DDBJ databases">
        <title>High-quality chromosome-scale genome assembly of Pensacola bahiagrass (Paspalum notatum Flugge var. saurae).</title>
        <authorList>
            <person name="Vega J.M."/>
            <person name="Podio M."/>
            <person name="Orjuela J."/>
            <person name="Siena L.A."/>
            <person name="Pessino S.C."/>
            <person name="Combes M.C."/>
            <person name="Mariac C."/>
            <person name="Albertini E."/>
            <person name="Pupilli F."/>
            <person name="Ortiz J.P.A."/>
            <person name="Leblanc O."/>
        </authorList>
    </citation>
    <scope>NUCLEOTIDE SEQUENCE [LARGE SCALE GENOMIC DNA]</scope>
    <source>
        <strain evidence="21">R1</strain>
        <tissue evidence="21">Leaf</tissue>
    </source>
</reference>
<dbReference type="PROSITE" id="PS00436">
    <property type="entry name" value="PEROXIDASE_2"/>
    <property type="match status" value="1"/>
</dbReference>
<evidence type="ECO:0000313" key="21">
    <source>
        <dbReference type="EMBL" id="WVZ87797.1"/>
    </source>
</evidence>
<evidence type="ECO:0000256" key="18">
    <source>
        <dbReference type="RuleBase" id="RU362060"/>
    </source>
</evidence>
<dbReference type="Gene3D" id="1.10.420.10">
    <property type="entry name" value="Peroxidase, domain 2"/>
    <property type="match status" value="1"/>
</dbReference>
<feature type="binding site" evidence="15">
    <location>
        <position position="129"/>
    </location>
    <ligand>
        <name>Ca(2+)</name>
        <dbReference type="ChEBI" id="CHEBI:29108"/>
        <label>1</label>
    </ligand>
</feature>